<reference evidence="2" key="1">
    <citation type="journal article" date="2019" name="Int. J. Syst. Evol. Microbiol.">
        <title>The Global Catalogue of Microorganisms (GCM) 10K type strain sequencing project: providing services to taxonomists for standard genome sequencing and annotation.</title>
        <authorList>
            <consortium name="The Broad Institute Genomics Platform"/>
            <consortium name="The Broad Institute Genome Sequencing Center for Infectious Disease"/>
            <person name="Wu L."/>
            <person name="Ma J."/>
        </authorList>
    </citation>
    <scope>NUCLEOTIDE SEQUENCE [LARGE SCALE GENOMIC DNA]</scope>
    <source>
        <strain evidence="2">CGMCC 1.3240</strain>
    </source>
</reference>
<organism evidence="1 2">
    <name type="scientific">Paenibacillus solisilvae</name>
    <dbReference type="NCBI Taxonomy" id="2486751"/>
    <lineage>
        <taxon>Bacteria</taxon>
        <taxon>Bacillati</taxon>
        <taxon>Bacillota</taxon>
        <taxon>Bacilli</taxon>
        <taxon>Bacillales</taxon>
        <taxon>Paenibacillaceae</taxon>
        <taxon>Paenibacillus</taxon>
    </lineage>
</organism>
<evidence type="ECO:0000313" key="2">
    <source>
        <dbReference type="Proteomes" id="UP001596047"/>
    </source>
</evidence>
<dbReference type="Proteomes" id="UP001596047">
    <property type="component" value="Unassembled WGS sequence"/>
</dbReference>
<name>A0ABW0W3R2_9BACL</name>
<proteinExistence type="predicted"/>
<evidence type="ECO:0000313" key="1">
    <source>
        <dbReference type="EMBL" id="MFC5650995.1"/>
    </source>
</evidence>
<keyword evidence="2" id="KW-1185">Reference proteome</keyword>
<dbReference type="EMBL" id="JBHSOW010000066">
    <property type="protein sequence ID" value="MFC5650995.1"/>
    <property type="molecule type" value="Genomic_DNA"/>
</dbReference>
<sequence>MSDQSLNSSQNPHFDTLVADKKVNYFKETLRDLTINEGVKPDEVKPEDIIQFFTQHGVSSKSAEVREYSNAGQLDEALQQGQMKRGMVWAARWMIVFSNTKDRIIPPRFYGTGIFLFAAISKCRFMRILLTGRENEF</sequence>
<protein>
    <submittedName>
        <fullName evidence="1">Uncharacterized protein</fullName>
    </submittedName>
</protein>
<dbReference type="RefSeq" id="WP_379189589.1">
    <property type="nucleotide sequence ID" value="NZ_JBHSOW010000066.1"/>
</dbReference>
<comment type="caution">
    <text evidence="1">The sequence shown here is derived from an EMBL/GenBank/DDBJ whole genome shotgun (WGS) entry which is preliminary data.</text>
</comment>
<accession>A0ABW0W3R2</accession>
<gene>
    <name evidence="1" type="ORF">ACFPYJ_18145</name>
</gene>